<feature type="domain" description="Treble clef zinc finger" evidence="1">
    <location>
        <begin position="169"/>
        <end position="224"/>
    </location>
</feature>
<feature type="domain" description="Treble clef zinc finger" evidence="1">
    <location>
        <begin position="102"/>
        <end position="156"/>
    </location>
</feature>
<accession>A0A7I7MBR8</accession>
<dbReference type="EMBL" id="AP022574">
    <property type="protein sequence ID" value="BBX69242.1"/>
    <property type="molecule type" value="Genomic_DNA"/>
</dbReference>
<organism evidence="2 3">
    <name type="scientific">Mycolicibacterium psychrotolerans</name>
    <dbReference type="NCBI Taxonomy" id="216929"/>
    <lineage>
        <taxon>Bacteria</taxon>
        <taxon>Bacillati</taxon>
        <taxon>Actinomycetota</taxon>
        <taxon>Actinomycetes</taxon>
        <taxon>Mycobacteriales</taxon>
        <taxon>Mycobacteriaceae</taxon>
        <taxon>Mycolicibacterium</taxon>
    </lineage>
</organism>
<name>A0A7I7MBR8_9MYCO</name>
<proteinExistence type="predicted"/>
<keyword evidence="3" id="KW-1185">Reference proteome</keyword>
<evidence type="ECO:0000259" key="1">
    <source>
        <dbReference type="Pfam" id="PF14311"/>
    </source>
</evidence>
<evidence type="ECO:0000313" key="2">
    <source>
        <dbReference type="EMBL" id="BBX69242.1"/>
    </source>
</evidence>
<gene>
    <name evidence="2" type="ORF">MPSYJ_27030</name>
</gene>
<dbReference type="KEGG" id="mpsc:MPSYJ_27030"/>
<reference evidence="2 3" key="1">
    <citation type="journal article" date="2019" name="Emerg. Microbes Infect.">
        <title>Comprehensive subspecies identification of 175 nontuberculous mycobacteria species based on 7547 genomic profiles.</title>
        <authorList>
            <person name="Matsumoto Y."/>
            <person name="Kinjo T."/>
            <person name="Motooka D."/>
            <person name="Nabeya D."/>
            <person name="Jung N."/>
            <person name="Uechi K."/>
            <person name="Horii T."/>
            <person name="Iida T."/>
            <person name="Fujita J."/>
            <person name="Nakamura S."/>
        </authorList>
    </citation>
    <scope>NUCLEOTIDE SEQUENCE [LARGE SCALE GENOMIC DNA]</scope>
    <source>
        <strain evidence="2 3">JCM 13323</strain>
    </source>
</reference>
<dbReference type="Proteomes" id="UP000466514">
    <property type="component" value="Chromosome"/>
</dbReference>
<sequence length="357" mass="40450">MTSWPGCPECEVRRREEWAAEYDRWCKTPVADVPELVASWADDTDPRQVMVGGSGLYRFRCAKGHYPRISPLSFLDGGCPSCKAAETRAKPHYLADVDPEVASQWHPTLNGKLTPHNVLFDSKRDVWWRADCCGFEWQESVRDRNKYQRWRCPKCRTILDSLAWHDPGLAAEWSTSNPVSAWKVRPTASTSFVPEWICSVNPAHVWRASLASRSSGAECPECRRSGKSRVELAYLSAATQVFGEARSGVLLRDNAFSTRAVWSADIIVEVNGRAAAIEYDGSYWHSPTAKQLVDERKSLDLLAAGYVVVRLREDELPPLGIEDQCYREIRVFSTTPQPCPVMEEVYKWVNQFLSKES</sequence>
<dbReference type="PANTHER" id="PTHR37317:SF1">
    <property type="entry name" value="ZINC-RIBBON DOMAIN-CONTAINING PROTEIN-RELATED"/>
    <property type="match status" value="1"/>
</dbReference>
<dbReference type="AlphaFoldDB" id="A0A7I7MBR8"/>
<protein>
    <recommendedName>
        <fullName evidence="1">Treble clef zinc finger domain-containing protein</fullName>
    </recommendedName>
</protein>
<dbReference type="Pfam" id="PF14311">
    <property type="entry name" value="DUF4379"/>
    <property type="match status" value="2"/>
</dbReference>
<dbReference type="InterPro" id="IPR025487">
    <property type="entry name" value="DUF4379"/>
</dbReference>
<dbReference type="PANTHER" id="PTHR37317">
    <property type="entry name" value="BLR8090 PROTEIN"/>
    <property type="match status" value="1"/>
</dbReference>
<evidence type="ECO:0000313" key="3">
    <source>
        <dbReference type="Proteomes" id="UP000466514"/>
    </source>
</evidence>
<dbReference type="Gene3D" id="3.40.960.10">
    <property type="entry name" value="VSR Endonuclease"/>
    <property type="match status" value="1"/>
</dbReference>